<dbReference type="PANTHER" id="PTHR42883:SF2">
    <property type="entry name" value="THYMIDYLYLTRANSFERASE"/>
    <property type="match status" value="1"/>
</dbReference>
<evidence type="ECO:0000313" key="2">
    <source>
        <dbReference type="EMBL" id="RNB80092.1"/>
    </source>
</evidence>
<keyword evidence="2" id="KW-0808">Transferase</keyword>
<dbReference type="InterPro" id="IPR005908">
    <property type="entry name" value="G1P_thy_trans_l"/>
</dbReference>
<dbReference type="EC" id="2.7.7.24" evidence="2"/>
<evidence type="ECO:0000313" key="3">
    <source>
        <dbReference type="Proteomes" id="UP000271031"/>
    </source>
</evidence>
<name>A0A3M8CW87_9BACL</name>
<accession>A0A3M8CW87</accession>
<proteinExistence type="predicted"/>
<keyword evidence="3" id="KW-1185">Reference proteome</keyword>
<sequence length="349" mass="39002">MKGLILCAGRGTRLYPLSYSQPKTLLPVANHPVLYYCIQKLVESGIHEIGIVIHPSQSQIKEFVGDGSRFSAKLHFFEQAQPLGIAHAVKQARDFLQDSPFFLLLGDNLLMDSLAQLRATFEAAQADCSILLRQVDRPQDYGIAELKDGQIISITEKPKQPKSNLAVIGAYLFTPDIFTIIDTLQPSARGEYEITDAIQGLLLQNRKITYAITQGDYSDVGTIERWLSANRWMLDKRFGKEISVGDTSIVENCELIGPVVIGEGCVIRNSKIGPYVSIQDGAELINCYEIRDSILLEKTSMVDIDWEVQRSVFGRSSQMVGKPQEQNGIFIVSDRSYILFPQTKKRSEP</sequence>
<dbReference type="NCBIfam" id="TIGR01208">
    <property type="entry name" value="rmlA_long"/>
    <property type="match status" value="1"/>
</dbReference>
<dbReference type="PANTHER" id="PTHR42883">
    <property type="entry name" value="GLUCOSE-1-PHOSPHATE THYMIDYLTRANSFERASE"/>
    <property type="match status" value="1"/>
</dbReference>
<protein>
    <submittedName>
        <fullName evidence="2">Glucose-1-phosphate thymidylyltransferase</fullName>
        <ecNumber evidence="2">2.7.7.24</ecNumber>
    </submittedName>
</protein>
<dbReference type="SUPFAM" id="SSF53448">
    <property type="entry name" value="Nucleotide-diphospho-sugar transferases"/>
    <property type="match status" value="1"/>
</dbReference>
<dbReference type="AlphaFoldDB" id="A0A3M8CW87"/>
<dbReference type="InterPro" id="IPR005835">
    <property type="entry name" value="NTP_transferase_dom"/>
</dbReference>
<dbReference type="Pfam" id="PF00483">
    <property type="entry name" value="NTP_transferase"/>
    <property type="match status" value="1"/>
</dbReference>
<gene>
    <name evidence="2" type="ORF">EDM56_27145</name>
</gene>
<evidence type="ECO:0000259" key="1">
    <source>
        <dbReference type="Pfam" id="PF00483"/>
    </source>
</evidence>
<dbReference type="EMBL" id="RHHQ01000025">
    <property type="protein sequence ID" value="RNB80092.1"/>
    <property type="molecule type" value="Genomic_DNA"/>
</dbReference>
<organism evidence="2 3">
    <name type="scientific">Brevibacillus fluminis</name>
    <dbReference type="NCBI Taxonomy" id="511487"/>
    <lineage>
        <taxon>Bacteria</taxon>
        <taxon>Bacillati</taxon>
        <taxon>Bacillota</taxon>
        <taxon>Bacilli</taxon>
        <taxon>Bacillales</taxon>
        <taxon>Paenibacillaceae</taxon>
        <taxon>Brevibacillus</taxon>
    </lineage>
</organism>
<dbReference type="Proteomes" id="UP000271031">
    <property type="component" value="Unassembled WGS sequence"/>
</dbReference>
<dbReference type="RefSeq" id="WP_122921076.1">
    <property type="nucleotide sequence ID" value="NZ_RHHQ01000025.1"/>
</dbReference>
<dbReference type="OrthoDB" id="9803871at2"/>
<dbReference type="GO" id="GO:0008879">
    <property type="term" value="F:glucose-1-phosphate thymidylyltransferase activity"/>
    <property type="evidence" value="ECO:0007669"/>
    <property type="project" value="UniProtKB-EC"/>
</dbReference>
<dbReference type="Gene3D" id="3.90.550.10">
    <property type="entry name" value="Spore Coat Polysaccharide Biosynthesis Protein SpsA, Chain A"/>
    <property type="match status" value="1"/>
</dbReference>
<dbReference type="InterPro" id="IPR029044">
    <property type="entry name" value="Nucleotide-diphossugar_trans"/>
</dbReference>
<dbReference type="CDD" id="cd04189">
    <property type="entry name" value="G1P_TT_long"/>
    <property type="match status" value="1"/>
</dbReference>
<feature type="domain" description="Nucleotidyl transferase" evidence="1">
    <location>
        <begin position="2"/>
        <end position="232"/>
    </location>
</feature>
<comment type="caution">
    <text evidence="2">The sequence shown here is derived from an EMBL/GenBank/DDBJ whole genome shotgun (WGS) entry which is preliminary data.</text>
</comment>
<dbReference type="Gene3D" id="2.160.10.10">
    <property type="entry name" value="Hexapeptide repeat proteins"/>
    <property type="match status" value="1"/>
</dbReference>
<keyword evidence="2" id="KW-0548">Nucleotidyltransferase</keyword>
<reference evidence="2 3" key="1">
    <citation type="submission" date="2018-10" db="EMBL/GenBank/DDBJ databases">
        <title>Phylogenomics of Brevibacillus.</title>
        <authorList>
            <person name="Dunlap C."/>
        </authorList>
    </citation>
    <scope>NUCLEOTIDE SEQUENCE [LARGE SCALE GENOMIC DNA]</scope>
    <source>
        <strain evidence="2 3">JCM 15716</strain>
    </source>
</reference>